<keyword evidence="1" id="KW-0732">Signal</keyword>
<dbReference type="EMBL" id="CP001101">
    <property type="protein sequence ID" value="ACE03485.1"/>
    <property type="molecule type" value="Genomic_DNA"/>
</dbReference>
<evidence type="ECO:0008006" key="3">
    <source>
        <dbReference type="Google" id="ProtNLM"/>
    </source>
</evidence>
<proteinExistence type="predicted"/>
<gene>
    <name evidence="2" type="ordered locus">Cphamn1_0522</name>
</gene>
<evidence type="ECO:0000256" key="1">
    <source>
        <dbReference type="SAM" id="SignalP"/>
    </source>
</evidence>
<evidence type="ECO:0000313" key="2">
    <source>
        <dbReference type="EMBL" id="ACE03485.1"/>
    </source>
</evidence>
<dbReference type="AlphaFoldDB" id="B3EMA7"/>
<feature type="chain" id="PRO_5002787882" description="Lipoprotein" evidence="1">
    <location>
        <begin position="30"/>
        <end position="74"/>
    </location>
</feature>
<feature type="signal peptide" evidence="1">
    <location>
        <begin position="1"/>
        <end position="29"/>
    </location>
</feature>
<reference evidence="2" key="1">
    <citation type="submission" date="2008-06" db="EMBL/GenBank/DDBJ databases">
        <title>Complete sequence of Chlorobium phaeobacteroides BS1.</title>
        <authorList>
            <consortium name="US DOE Joint Genome Institute"/>
            <person name="Lucas S."/>
            <person name="Copeland A."/>
            <person name="Lapidus A."/>
            <person name="Glavina del Rio T."/>
            <person name="Dalin E."/>
            <person name="Tice H."/>
            <person name="Bruce D."/>
            <person name="Goodwin L."/>
            <person name="Pitluck S."/>
            <person name="Schmutz J."/>
            <person name="Larimer F."/>
            <person name="Land M."/>
            <person name="Hauser L."/>
            <person name="Kyrpides N."/>
            <person name="Ovchinnikova G."/>
            <person name="Li T."/>
            <person name="Liu Z."/>
            <person name="Zhao F."/>
            <person name="Overmann J."/>
            <person name="Bryant D.A."/>
            <person name="Richardson P."/>
        </authorList>
    </citation>
    <scope>NUCLEOTIDE SEQUENCE [LARGE SCALE GENOMIC DNA]</scope>
    <source>
        <strain evidence="2">BS1</strain>
    </source>
</reference>
<sequence>MNLTPILMFTVKKHVRVFVLLAIPCFVVACDKDNDNEKSNPTCPNAAIQQGQNQSICLEDGLLPDAFFDSRQQS</sequence>
<dbReference type="KEGG" id="cpb:Cphamn1_0522"/>
<protein>
    <recommendedName>
        <fullName evidence="3">Lipoprotein</fullName>
    </recommendedName>
</protein>
<accession>B3EMA7</accession>
<organism evidence="2">
    <name type="scientific">Chlorobium phaeobacteroides (strain BS1)</name>
    <dbReference type="NCBI Taxonomy" id="331678"/>
    <lineage>
        <taxon>Bacteria</taxon>
        <taxon>Pseudomonadati</taxon>
        <taxon>Chlorobiota</taxon>
        <taxon>Chlorobiia</taxon>
        <taxon>Chlorobiales</taxon>
        <taxon>Chlorobiaceae</taxon>
        <taxon>Chlorobium/Pelodictyon group</taxon>
        <taxon>Chlorobium</taxon>
    </lineage>
</organism>
<dbReference type="HOGENOM" id="CLU_2681008_0_0_10"/>
<name>B3EMA7_CHLPB</name>